<dbReference type="Proteomes" id="UP001356704">
    <property type="component" value="Unassembled WGS sequence"/>
</dbReference>
<dbReference type="InterPro" id="IPR026444">
    <property type="entry name" value="Secre_tail"/>
</dbReference>
<gene>
    <name evidence="5" type="ORF">V1468_09485</name>
</gene>
<protein>
    <submittedName>
        <fullName evidence="5">META domain-containing protein</fullName>
    </submittedName>
</protein>
<accession>A0ABU7W7T2</accession>
<dbReference type="Pfam" id="PF03724">
    <property type="entry name" value="META"/>
    <property type="match status" value="1"/>
</dbReference>
<evidence type="ECO:0000259" key="4">
    <source>
        <dbReference type="Pfam" id="PF18962"/>
    </source>
</evidence>
<evidence type="ECO:0000313" key="5">
    <source>
        <dbReference type="EMBL" id="MEF3079236.1"/>
    </source>
</evidence>
<keyword evidence="1 2" id="KW-0732">Signal</keyword>
<keyword evidence="6" id="KW-1185">Reference proteome</keyword>
<dbReference type="Gene3D" id="2.40.128.270">
    <property type="match status" value="2"/>
</dbReference>
<feature type="signal peptide" evidence="2">
    <location>
        <begin position="1"/>
        <end position="20"/>
    </location>
</feature>
<name>A0ABU7W7T2_9FLAO</name>
<evidence type="ECO:0000256" key="2">
    <source>
        <dbReference type="SAM" id="SignalP"/>
    </source>
</evidence>
<evidence type="ECO:0000313" key="6">
    <source>
        <dbReference type="Proteomes" id="UP001356704"/>
    </source>
</evidence>
<organism evidence="5 6">
    <name type="scientific">Winogradskyella poriferorum</name>
    <dbReference type="NCBI Taxonomy" id="307627"/>
    <lineage>
        <taxon>Bacteria</taxon>
        <taxon>Pseudomonadati</taxon>
        <taxon>Bacteroidota</taxon>
        <taxon>Flavobacteriia</taxon>
        <taxon>Flavobacteriales</taxon>
        <taxon>Flavobacteriaceae</taxon>
        <taxon>Winogradskyella</taxon>
    </lineage>
</organism>
<dbReference type="RefSeq" id="WP_331810000.1">
    <property type="nucleotide sequence ID" value="NZ_JAZHOU010000002.1"/>
</dbReference>
<feature type="domain" description="DUF306" evidence="3">
    <location>
        <begin position="24"/>
        <end position="148"/>
    </location>
</feature>
<sequence>MKHIYTLICLFALISFNASSQSDLIGTWYLDHIVKEGVTHPNYFNSYTVFSLEFTNNSGDLPGTLSFSSGHGCNASNGSYSVDTNEITINTSGTTLADCLTAPYAIYEELYYNELNCNGGLDCIQTYSITGTGDDQVLTLTNTDGNSLVFGKQPPTTLLVSTWWLHHIDIPGNPIIDIPILENGPSITFSNQIDFNSFYMYPSGEGFGGCNDFYIKYNTSFNGGNNITIIDYGATLMDCGNYAIENSYLYDILFSETTNFFEFEIVDEGSTLILTDLLGAKLIFGDTSLSIDEYDESRYDISLLQNPVEDKLLLNIDNQLLSKTIEYSIYSIEGKQVKSSILNNDSINVEDIFSGVYFISFVGEDSSAKTLKFIKK</sequence>
<dbReference type="Pfam" id="PF18962">
    <property type="entry name" value="Por_Secre_tail"/>
    <property type="match status" value="1"/>
</dbReference>
<proteinExistence type="predicted"/>
<dbReference type="EMBL" id="JAZHOU010000002">
    <property type="protein sequence ID" value="MEF3079236.1"/>
    <property type="molecule type" value="Genomic_DNA"/>
</dbReference>
<reference evidence="5 6" key="1">
    <citation type="submission" date="2024-02" db="EMBL/GenBank/DDBJ databases">
        <title>Winogradskyella poriferorum JCM 12885.</title>
        <authorList>
            <person name="Zhang D.-F."/>
            <person name="Fu Z.-Y."/>
        </authorList>
    </citation>
    <scope>NUCLEOTIDE SEQUENCE [LARGE SCALE GENOMIC DNA]</scope>
    <source>
        <strain evidence="5 6">JCM 12885</strain>
    </source>
</reference>
<evidence type="ECO:0000256" key="1">
    <source>
        <dbReference type="ARBA" id="ARBA00022729"/>
    </source>
</evidence>
<feature type="chain" id="PRO_5045648503" evidence="2">
    <location>
        <begin position="21"/>
        <end position="376"/>
    </location>
</feature>
<evidence type="ECO:0000259" key="3">
    <source>
        <dbReference type="Pfam" id="PF03724"/>
    </source>
</evidence>
<dbReference type="InterPro" id="IPR038670">
    <property type="entry name" value="HslJ-like_sf"/>
</dbReference>
<dbReference type="InterPro" id="IPR005184">
    <property type="entry name" value="DUF306_Meta_HslJ"/>
</dbReference>
<feature type="domain" description="Secretion system C-terminal sorting" evidence="4">
    <location>
        <begin position="306"/>
        <end position="368"/>
    </location>
</feature>
<comment type="caution">
    <text evidence="5">The sequence shown here is derived from an EMBL/GenBank/DDBJ whole genome shotgun (WGS) entry which is preliminary data.</text>
</comment>
<dbReference type="NCBIfam" id="TIGR04183">
    <property type="entry name" value="Por_Secre_tail"/>
    <property type="match status" value="1"/>
</dbReference>